<reference evidence="7" key="2">
    <citation type="submission" date="2013-07" db="EMBL/GenBank/DDBJ databases">
        <authorList>
            <consortium name="The Broad Institute Genome Sequencing Platform"/>
            <person name="Cuomo C."/>
            <person name="Litvintseva A."/>
            <person name="Chen Y."/>
            <person name="Heitman J."/>
            <person name="Sun S."/>
            <person name="Springer D."/>
            <person name="Dromer F."/>
            <person name="Young S.K."/>
            <person name="Zeng Q."/>
            <person name="Gargeya S."/>
            <person name="Fitzgerald M."/>
            <person name="Abouelleil A."/>
            <person name="Alvarado L."/>
            <person name="Berlin A.M."/>
            <person name="Chapman S.B."/>
            <person name="Dewar J."/>
            <person name="Goldberg J."/>
            <person name="Griggs A."/>
            <person name="Gujja S."/>
            <person name="Hansen M."/>
            <person name="Howarth C."/>
            <person name="Imamovic A."/>
            <person name="Larimer J."/>
            <person name="McCowan C."/>
            <person name="Murphy C."/>
            <person name="Pearson M."/>
            <person name="Priest M."/>
            <person name="Roberts A."/>
            <person name="Saif S."/>
            <person name="Shea T."/>
            <person name="Sykes S."/>
            <person name="Wortman J."/>
            <person name="Nusbaum C."/>
            <person name="Birren B."/>
        </authorList>
    </citation>
    <scope>NUCLEOTIDE SEQUENCE</scope>
    <source>
        <strain evidence="7">CBS 10117</strain>
    </source>
</reference>
<dbReference type="OrthoDB" id="2363873at2759"/>
<keyword evidence="8" id="KW-1185">Reference proteome</keyword>
<keyword evidence="3 4" id="KW-0443">Lipid metabolism</keyword>
<protein>
    <recommendedName>
        <fullName evidence="4">Putative phospholipase</fullName>
        <ecNumber evidence="4">3.1.1.47</ecNumber>
    </recommendedName>
</protein>
<comment type="catalytic activity">
    <reaction evidence="4">
        <text>a 1-O-alkyl-2-acetyl-sn-glycero-3-phosphocholine + H2O = a 1-O-alkyl-sn-glycero-3-phosphocholine + acetate + H(+)</text>
        <dbReference type="Rhea" id="RHEA:17777"/>
        <dbReference type="ChEBI" id="CHEBI:15377"/>
        <dbReference type="ChEBI" id="CHEBI:15378"/>
        <dbReference type="ChEBI" id="CHEBI:30089"/>
        <dbReference type="ChEBI" id="CHEBI:30909"/>
        <dbReference type="ChEBI" id="CHEBI:36707"/>
        <dbReference type="EC" id="3.1.1.47"/>
    </reaction>
</comment>
<accession>A0A1A6A1D6</accession>
<evidence type="ECO:0000313" key="8">
    <source>
        <dbReference type="Proteomes" id="UP000078595"/>
    </source>
</evidence>
<dbReference type="AlphaFoldDB" id="A0A1A6A1D6"/>
<dbReference type="Gene3D" id="3.40.50.1820">
    <property type="entry name" value="alpha/beta hydrolase"/>
    <property type="match status" value="1"/>
</dbReference>
<evidence type="ECO:0000256" key="4">
    <source>
        <dbReference type="PIRNR" id="PIRNR018169"/>
    </source>
</evidence>
<dbReference type="STRING" id="1296121.A0A1A6A1D6"/>
<reference evidence="6" key="1">
    <citation type="submission" date="2013-07" db="EMBL/GenBank/DDBJ databases">
        <title>The Genome Sequence of Cryptococcus dejecticola CBS10117.</title>
        <authorList>
            <consortium name="The Broad Institute Genome Sequencing Platform"/>
            <person name="Cuomo C."/>
            <person name="Litvintseva A."/>
            <person name="Chen Y."/>
            <person name="Heitman J."/>
            <person name="Sun S."/>
            <person name="Springer D."/>
            <person name="Dromer F."/>
            <person name="Young S.K."/>
            <person name="Zeng Q."/>
            <person name="Gargeya S."/>
            <person name="Fitzgerald M."/>
            <person name="Abouelleil A."/>
            <person name="Alvarado L."/>
            <person name="Berlin A.M."/>
            <person name="Chapman S.B."/>
            <person name="Dewar J."/>
            <person name="Goldberg J."/>
            <person name="Griggs A."/>
            <person name="Gujja S."/>
            <person name="Hansen M."/>
            <person name="Howarth C."/>
            <person name="Imamovic A."/>
            <person name="Larimer J."/>
            <person name="McCowan C."/>
            <person name="Murphy C."/>
            <person name="Pearson M."/>
            <person name="Priest M."/>
            <person name="Roberts A."/>
            <person name="Saif S."/>
            <person name="Shea T."/>
            <person name="Sykes S."/>
            <person name="Wortman J."/>
            <person name="Nusbaum C."/>
            <person name="Birren B."/>
        </authorList>
    </citation>
    <scope>NUCLEOTIDE SEQUENCE [LARGE SCALE GENOMIC DNA]</scope>
    <source>
        <strain evidence="6">CBS 10117</strain>
    </source>
</reference>
<dbReference type="EMBL" id="KI894033">
    <property type="protein sequence ID" value="OBR83867.1"/>
    <property type="molecule type" value="Genomic_DNA"/>
</dbReference>
<keyword evidence="1 4" id="KW-0378">Hydrolase</keyword>
<name>A0A1A6A1D6_9TREE</name>
<feature type="active site" description="Charge relay system" evidence="5">
    <location>
        <position position="377"/>
    </location>
</feature>
<keyword evidence="2 4" id="KW-0442">Lipid degradation</keyword>
<dbReference type="Proteomes" id="UP000078595">
    <property type="component" value="Chromosome 7"/>
</dbReference>
<evidence type="ECO:0000256" key="1">
    <source>
        <dbReference type="ARBA" id="ARBA00022801"/>
    </source>
</evidence>
<dbReference type="GO" id="GO:0016042">
    <property type="term" value="P:lipid catabolic process"/>
    <property type="evidence" value="ECO:0007669"/>
    <property type="project" value="UniProtKB-KW"/>
</dbReference>
<gene>
    <name evidence="6" type="ORF">I303_06150</name>
    <name evidence="7" type="ORF">I303_106131</name>
</gene>
<dbReference type="SUPFAM" id="SSF53474">
    <property type="entry name" value="alpha/beta-Hydrolases"/>
    <property type="match status" value="1"/>
</dbReference>
<dbReference type="PIRSF" id="PIRSF018169">
    <property type="entry name" value="PAF_acetylhydrolase"/>
    <property type="match status" value="1"/>
</dbReference>
<dbReference type="RefSeq" id="XP_018261709.1">
    <property type="nucleotide sequence ID" value="XM_018409436.1"/>
</dbReference>
<comment type="similarity">
    <text evidence="4">Belongs to the serine esterase family.</text>
</comment>
<sequence length="454" mass="49360">MPLPPLLSSNLPLPTGSHSVGYLPLSHKPISPFEHSHPTLNDTGLPVLKVHDIGYSVFYPTDTKGKAKGVSWVPEPFWGVIKGYELFLSGKTGQASTRSMRFLANTIGYIAGRLRIPVHPYAPLLSPPSPSQRYPLVIFSHGLAGTRHTYSQFCAGLASEGYVVLAVEHKDGSGPAVCITSDRGEGEGKVKENQSTVQHYIRQSDLKWAPGEDKSLTQFRTLQLDIRSREIYEAYHNFKSLISKANEGVLTEVGSKEKEKDLSKKKDWIASLNGKVDCDDLRLTGHSFGGGTVLHILQTPSPSPDLPTLPVKRVIALDPWLEPIPLPSSSTQTHPAMPPILVINSVGFTEWSTHFKRLAGMIKDAQGSLLTVGMVGHQSFSDFPLLDPRSHNSAKNLLNKIHDLSNAFLSSKLADSADLIDKTPDGGLISKNADGKLLGGDKEGEVIVHLVGKE</sequence>
<feature type="active site" description="Charge relay system" evidence="5">
    <location>
        <position position="318"/>
    </location>
</feature>
<evidence type="ECO:0000313" key="7">
    <source>
        <dbReference type="EMBL" id="WWC63528.1"/>
    </source>
</evidence>
<dbReference type="KEGG" id="kdj:28969849"/>
<dbReference type="GeneID" id="28969849"/>
<dbReference type="EC" id="3.1.1.47" evidence="4"/>
<evidence type="ECO:0000256" key="3">
    <source>
        <dbReference type="ARBA" id="ARBA00023098"/>
    </source>
</evidence>
<dbReference type="PANTHER" id="PTHR10272">
    <property type="entry name" value="PLATELET-ACTIVATING FACTOR ACETYLHYDROLASE"/>
    <property type="match status" value="1"/>
</dbReference>
<evidence type="ECO:0000256" key="5">
    <source>
        <dbReference type="PIRSR" id="PIRSR018169-1"/>
    </source>
</evidence>
<proteinExistence type="inferred from homology"/>
<evidence type="ECO:0000256" key="2">
    <source>
        <dbReference type="ARBA" id="ARBA00022963"/>
    </source>
</evidence>
<reference evidence="7" key="3">
    <citation type="submission" date="2024-02" db="EMBL/GenBank/DDBJ databases">
        <title>Comparative genomics of Cryptococcus and Kwoniella reveals pathogenesis evolution and contrasting modes of karyotype evolution via chromosome fusion or intercentromeric recombination.</title>
        <authorList>
            <person name="Coelho M.A."/>
            <person name="David-Palma M."/>
            <person name="Shea T."/>
            <person name="Bowers K."/>
            <person name="McGinley-Smith S."/>
            <person name="Mohammad A.W."/>
            <person name="Gnirke A."/>
            <person name="Yurkov A.M."/>
            <person name="Nowrousian M."/>
            <person name="Sun S."/>
            <person name="Cuomo C.A."/>
            <person name="Heitman J."/>
        </authorList>
    </citation>
    <scope>NUCLEOTIDE SEQUENCE</scope>
    <source>
        <strain evidence="7">CBS 10117</strain>
    </source>
</reference>
<dbReference type="InterPro" id="IPR029058">
    <property type="entry name" value="AB_hydrolase_fold"/>
</dbReference>
<dbReference type="EMBL" id="CP144536">
    <property type="protein sequence ID" value="WWC63528.1"/>
    <property type="molecule type" value="Genomic_DNA"/>
</dbReference>
<feature type="active site" description="Nucleophile" evidence="5">
    <location>
        <position position="287"/>
    </location>
</feature>
<evidence type="ECO:0000313" key="6">
    <source>
        <dbReference type="EMBL" id="OBR83867.1"/>
    </source>
</evidence>
<dbReference type="VEuPathDB" id="FungiDB:I303_06150"/>
<dbReference type="Pfam" id="PF03403">
    <property type="entry name" value="PAF-AH_p_II"/>
    <property type="match status" value="1"/>
</dbReference>
<dbReference type="GO" id="GO:0003847">
    <property type="term" value="F:1-alkyl-2-acetylglycerophosphocholine esterase activity"/>
    <property type="evidence" value="ECO:0007669"/>
    <property type="project" value="UniProtKB-UniRule"/>
</dbReference>
<organism evidence="6">
    <name type="scientific">Kwoniella dejecticola CBS 10117</name>
    <dbReference type="NCBI Taxonomy" id="1296121"/>
    <lineage>
        <taxon>Eukaryota</taxon>
        <taxon>Fungi</taxon>
        <taxon>Dikarya</taxon>
        <taxon>Basidiomycota</taxon>
        <taxon>Agaricomycotina</taxon>
        <taxon>Tremellomycetes</taxon>
        <taxon>Tremellales</taxon>
        <taxon>Cryptococcaceae</taxon>
        <taxon>Kwoniella</taxon>
    </lineage>
</organism>
<dbReference type="PANTHER" id="PTHR10272:SF0">
    <property type="entry name" value="PLATELET-ACTIVATING FACTOR ACETYLHYDROLASE"/>
    <property type="match status" value="1"/>
</dbReference>
<dbReference type="InterPro" id="IPR016715">
    <property type="entry name" value="PAF_acetylhydro_eukaryote"/>
</dbReference>